<comment type="caution">
    <text evidence="6">The sequence shown here is derived from an EMBL/GenBank/DDBJ whole genome shotgun (WGS) entry which is preliminary data.</text>
</comment>
<evidence type="ECO:0000259" key="5">
    <source>
        <dbReference type="Pfam" id="PF00700"/>
    </source>
</evidence>
<reference evidence="6 7" key="1">
    <citation type="submission" date="2014-01" db="EMBL/GenBank/DDBJ databases">
        <title>Plasmidome dynamics in the species complex Clostridium novyi sensu lato converts strains of independent lineages into distinctly different pathogens.</title>
        <authorList>
            <person name="Skarin H."/>
            <person name="Segerman B."/>
        </authorList>
    </citation>
    <scope>NUCLEOTIDE SEQUENCE [LARGE SCALE GENOMIC DNA]</scope>
    <source>
        <strain evidence="6 7">4570</strain>
    </source>
</reference>
<keyword evidence="6" id="KW-0966">Cell projection</keyword>
<dbReference type="PANTHER" id="PTHR42792">
    <property type="entry name" value="FLAGELLIN"/>
    <property type="match status" value="1"/>
</dbReference>
<dbReference type="Pfam" id="PF00700">
    <property type="entry name" value="Flagellin_C"/>
    <property type="match status" value="1"/>
</dbReference>
<dbReference type="GO" id="GO:0009424">
    <property type="term" value="C:bacterial-type flagellum hook"/>
    <property type="evidence" value="ECO:0007669"/>
    <property type="project" value="InterPro"/>
</dbReference>
<comment type="subcellular location">
    <subcellularLocation>
        <location evidence="1">Bacterial flagellum</location>
    </subcellularLocation>
</comment>
<dbReference type="GO" id="GO:0071973">
    <property type="term" value="P:bacterial-type flagellum-dependent cell motility"/>
    <property type="evidence" value="ECO:0007669"/>
    <property type="project" value="InterPro"/>
</dbReference>
<keyword evidence="6" id="KW-0969">Cilium</keyword>
<sequence length="336" mass="37548">MRVTNKMLSNNFLADMKTNLENINQIQQQNTSGKKFRKPSDDPFAVARSMQLHTDINTNKQYGKNITDTSNWLDTTDTALGQVGDVLQRVRELIVSAGNAAYGSDERRAIKDEINEKVGEMSQILNTSFGGVYIFGGNRGTTKPVNTVKDDGNVKLVYNGKDGGELEESDNEYNQIKGKLKVQVSQGVNMDYNVSAVEILQFKNEESNPKDLREILSNIVTHLDGKNVNNLKKKDPNGENTDPVKALLNGDLKDITDAMSNLLKIRAEVGAKQNRMEGADERNKDGTFNMTEILSKHEDVDYTQNMMDYATMLSVYMASLQTSAKIIQPSLMDYLR</sequence>
<dbReference type="NCBIfam" id="TIGR02550">
    <property type="entry name" value="flagell_flgL"/>
    <property type="match status" value="1"/>
</dbReference>
<proteinExistence type="inferred from homology"/>
<evidence type="ECO:0000313" key="7">
    <source>
        <dbReference type="Proteomes" id="UP000030016"/>
    </source>
</evidence>
<dbReference type="SUPFAM" id="SSF64518">
    <property type="entry name" value="Phase 1 flagellin"/>
    <property type="match status" value="1"/>
</dbReference>
<dbReference type="InterPro" id="IPR001029">
    <property type="entry name" value="Flagellin_N"/>
</dbReference>
<accession>A0AA88ZRM5</accession>
<dbReference type="Proteomes" id="UP000030016">
    <property type="component" value="Unassembled WGS sequence"/>
</dbReference>
<evidence type="ECO:0000313" key="6">
    <source>
        <dbReference type="EMBL" id="KGN03432.1"/>
    </source>
</evidence>
<protein>
    <submittedName>
        <fullName evidence="6">Flagellin</fullName>
    </submittedName>
</protein>
<dbReference type="Gene3D" id="1.20.1330.10">
    <property type="entry name" value="f41 fragment of flagellin, N-terminal domain"/>
    <property type="match status" value="1"/>
</dbReference>
<dbReference type="EMBL" id="JDRX01000001">
    <property type="protein sequence ID" value="KGN03432.1"/>
    <property type="molecule type" value="Genomic_DNA"/>
</dbReference>
<gene>
    <name evidence="6" type="ORF">Z969_00225</name>
</gene>
<dbReference type="InterPro" id="IPR013384">
    <property type="entry name" value="Flagell_FlgL"/>
</dbReference>
<dbReference type="GO" id="GO:0005198">
    <property type="term" value="F:structural molecule activity"/>
    <property type="evidence" value="ECO:0007669"/>
    <property type="project" value="InterPro"/>
</dbReference>
<evidence type="ECO:0000256" key="2">
    <source>
        <dbReference type="ARBA" id="ARBA00005709"/>
    </source>
</evidence>
<dbReference type="AlphaFoldDB" id="A0AA88ZRM5"/>
<dbReference type="PANTHER" id="PTHR42792:SF1">
    <property type="entry name" value="FLAGELLAR HOOK-ASSOCIATED PROTEIN 3"/>
    <property type="match status" value="1"/>
</dbReference>
<name>A0AA88ZRM5_CLONO</name>
<keyword evidence="3" id="KW-0975">Bacterial flagellum</keyword>
<dbReference type="InterPro" id="IPR001492">
    <property type="entry name" value="Flagellin"/>
</dbReference>
<dbReference type="RefSeq" id="WP_039247790.1">
    <property type="nucleotide sequence ID" value="NZ_JDRX01000001.1"/>
</dbReference>
<dbReference type="InterPro" id="IPR046358">
    <property type="entry name" value="Flagellin_C"/>
</dbReference>
<comment type="similarity">
    <text evidence="2">Belongs to the bacterial flagellin family.</text>
</comment>
<feature type="domain" description="Flagellin C-terminal" evidence="5">
    <location>
        <begin position="253"/>
        <end position="335"/>
    </location>
</feature>
<evidence type="ECO:0000259" key="4">
    <source>
        <dbReference type="Pfam" id="PF00669"/>
    </source>
</evidence>
<keyword evidence="6" id="KW-0282">Flagellum</keyword>
<organism evidence="6 7">
    <name type="scientific">Clostridium novyi A str. 4570</name>
    <dbReference type="NCBI Taxonomy" id="1444290"/>
    <lineage>
        <taxon>Bacteria</taxon>
        <taxon>Bacillati</taxon>
        <taxon>Bacillota</taxon>
        <taxon>Clostridia</taxon>
        <taxon>Eubacteriales</taxon>
        <taxon>Clostridiaceae</taxon>
        <taxon>Clostridium</taxon>
    </lineage>
</organism>
<evidence type="ECO:0000256" key="1">
    <source>
        <dbReference type="ARBA" id="ARBA00004365"/>
    </source>
</evidence>
<evidence type="ECO:0000256" key="3">
    <source>
        <dbReference type="ARBA" id="ARBA00023143"/>
    </source>
</evidence>
<feature type="domain" description="Flagellin N-terminal" evidence="4">
    <location>
        <begin position="5"/>
        <end position="138"/>
    </location>
</feature>
<dbReference type="Pfam" id="PF00669">
    <property type="entry name" value="Flagellin_N"/>
    <property type="match status" value="1"/>
</dbReference>